<accession>C2G4Y1</accession>
<proteinExistence type="predicted"/>
<protein>
    <submittedName>
        <fullName evidence="1">Uncharacterized protein</fullName>
    </submittedName>
</protein>
<dbReference type="HOGENOM" id="CLU_3048116_0_0_10"/>
<organism evidence="1 2">
    <name type="scientific">Sphingobacterium spiritivorum ATCC 33300</name>
    <dbReference type="NCBI Taxonomy" id="525372"/>
    <lineage>
        <taxon>Bacteria</taxon>
        <taxon>Pseudomonadati</taxon>
        <taxon>Bacteroidota</taxon>
        <taxon>Sphingobacteriia</taxon>
        <taxon>Sphingobacteriales</taxon>
        <taxon>Sphingobacteriaceae</taxon>
        <taxon>Sphingobacterium</taxon>
    </lineage>
</organism>
<evidence type="ECO:0000313" key="1">
    <source>
        <dbReference type="EMBL" id="EEI89732.1"/>
    </source>
</evidence>
<reference evidence="1 2" key="1">
    <citation type="submission" date="2009-01" db="EMBL/GenBank/DDBJ databases">
        <authorList>
            <person name="Qin X."/>
            <person name="Bachman B."/>
            <person name="Battles P."/>
            <person name="Bell A."/>
            <person name="Bess C."/>
            <person name="Bickham C."/>
            <person name="Chaboub L."/>
            <person name="Chen D."/>
            <person name="Coyle M."/>
            <person name="Deiros D.R."/>
            <person name="Dinh H."/>
            <person name="Forbes L."/>
            <person name="Fowler G."/>
            <person name="Francisco L."/>
            <person name="Fu Q."/>
            <person name="Gubbala S."/>
            <person name="Hale W."/>
            <person name="Han Y."/>
            <person name="Hemphill L."/>
            <person name="Highlander S.K."/>
            <person name="Hirani K."/>
            <person name="Hogues M."/>
            <person name="Jackson L."/>
            <person name="Jakkamsetti A."/>
            <person name="Javaid M."/>
            <person name="Jiang H."/>
            <person name="Korchina V."/>
            <person name="Kovar C."/>
            <person name="Lara F."/>
            <person name="Lee S."/>
            <person name="Mata R."/>
            <person name="Mathew T."/>
            <person name="Moen C."/>
            <person name="Morales K."/>
            <person name="Munidasa M."/>
            <person name="Nazareth L."/>
            <person name="Ngo R."/>
            <person name="Nguyen L."/>
            <person name="Okwuonu G."/>
            <person name="Ongeri F."/>
            <person name="Patil S."/>
            <person name="Petrosino J."/>
            <person name="Pham C."/>
            <person name="Pham P."/>
            <person name="Pu L.-L."/>
            <person name="Puazo M."/>
            <person name="Raj R."/>
            <person name="Reid J."/>
            <person name="Rouhana J."/>
            <person name="Saada N."/>
            <person name="Shang Y."/>
            <person name="Simmons D."/>
            <person name="Thornton R."/>
            <person name="Warren J."/>
            <person name="Weissenberger G."/>
            <person name="Zhang J."/>
            <person name="Zhang L."/>
            <person name="Zhou C."/>
            <person name="Zhu D."/>
            <person name="Muzny D."/>
            <person name="Worley K."/>
            <person name="Gibbs R."/>
        </authorList>
    </citation>
    <scope>NUCLEOTIDE SEQUENCE [LARGE SCALE GENOMIC DNA]</scope>
    <source>
        <strain evidence="1 2">ATCC 33300</strain>
    </source>
</reference>
<sequence>MITRKLQIIFYWLKKNNKLLVVKKSNKNNYRKRINFKLHTAGAFYRYINKIGYF</sequence>
<dbReference type="AlphaFoldDB" id="C2G4Y1"/>
<gene>
    <name evidence="1" type="ORF">HMPREF0765_4637</name>
</gene>
<comment type="caution">
    <text evidence="1">The sequence shown here is derived from an EMBL/GenBank/DDBJ whole genome shotgun (WGS) entry which is preliminary data.</text>
</comment>
<dbReference type="EMBL" id="ACHB01000100">
    <property type="protein sequence ID" value="EEI89732.1"/>
    <property type="molecule type" value="Genomic_DNA"/>
</dbReference>
<dbReference type="Proteomes" id="UP000006241">
    <property type="component" value="Unassembled WGS sequence"/>
</dbReference>
<evidence type="ECO:0000313" key="2">
    <source>
        <dbReference type="Proteomes" id="UP000006241"/>
    </source>
</evidence>
<name>C2G4Y1_SPHSI</name>